<dbReference type="EMBL" id="SGXE01000002">
    <property type="protein sequence ID" value="RZS93293.1"/>
    <property type="molecule type" value="Genomic_DNA"/>
</dbReference>
<protein>
    <recommendedName>
        <fullName evidence="3">DUF5675 domain-containing protein</fullName>
    </recommendedName>
</protein>
<evidence type="ECO:0000313" key="5">
    <source>
        <dbReference type="Proteomes" id="UP000292262"/>
    </source>
</evidence>
<keyword evidence="1" id="KW-0175">Coiled coil</keyword>
<keyword evidence="5" id="KW-1185">Reference proteome</keyword>
<evidence type="ECO:0000313" key="4">
    <source>
        <dbReference type="EMBL" id="RZS93293.1"/>
    </source>
</evidence>
<comment type="caution">
    <text evidence="4">The sequence shown here is derived from an EMBL/GenBank/DDBJ whole genome shotgun (WGS) entry which is preliminary data.</text>
</comment>
<dbReference type="InterPro" id="IPR043732">
    <property type="entry name" value="DUF5675"/>
</dbReference>
<sequence>MKRFFALLLIAALILAVVIFFTNPKLLDKVWLWLIGFAGSIIGFFRNIFDQLKGAFGSKEKEEPTVDQLTHTHQKEVTSQLKDAEQKLNELKKEIEEQEAVLKTTTPFLGTTITLIRYTYDEHTTLGLLYVRDKFTAYTLEDTYREEKIKGKTRIPSGTYQIGFREITDPPSPLTQKYRNRSDLKDFFTHHLEVKNVENFNFIYIHIGNDHGDTDGCILIADGIHASSLEKKILSSVKAYTKFYKHIKALLEVGEPVRLVIYDEDWIEQLHLNNLKVQSA</sequence>
<gene>
    <name evidence="4" type="ORF">EV197_1871</name>
</gene>
<name>A0A4Q7P0H5_9FLAO</name>
<keyword evidence="2" id="KW-1133">Transmembrane helix</keyword>
<dbReference type="Proteomes" id="UP000292262">
    <property type="component" value="Unassembled WGS sequence"/>
</dbReference>
<feature type="coiled-coil region" evidence="1">
    <location>
        <begin position="74"/>
        <end position="101"/>
    </location>
</feature>
<proteinExistence type="predicted"/>
<feature type="domain" description="DUF5675" evidence="3">
    <location>
        <begin position="114"/>
        <end position="248"/>
    </location>
</feature>
<dbReference type="OrthoDB" id="1036575at2"/>
<evidence type="ECO:0000256" key="1">
    <source>
        <dbReference type="SAM" id="Coils"/>
    </source>
</evidence>
<keyword evidence="2" id="KW-0812">Transmembrane</keyword>
<reference evidence="4 5" key="1">
    <citation type="submission" date="2019-02" db="EMBL/GenBank/DDBJ databases">
        <title>Genomic Encyclopedia of Type Strains, Phase IV (KMG-IV): sequencing the most valuable type-strain genomes for metagenomic binning, comparative biology and taxonomic classification.</title>
        <authorList>
            <person name="Goeker M."/>
        </authorList>
    </citation>
    <scope>NUCLEOTIDE SEQUENCE [LARGE SCALE GENOMIC DNA]</scope>
    <source>
        <strain evidence="4 5">DSM 17196</strain>
    </source>
</reference>
<dbReference type="AlphaFoldDB" id="A0A4Q7P0H5"/>
<keyword evidence="2" id="KW-0472">Membrane</keyword>
<accession>A0A4Q7P0H5</accession>
<organism evidence="4 5">
    <name type="scientific">Aquimarina brevivitae</name>
    <dbReference type="NCBI Taxonomy" id="323412"/>
    <lineage>
        <taxon>Bacteria</taxon>
        <taxon>Pseudomonadati</taxon>
        <taxon>Bacteroidota</taxon>
        <taxon>Flavobacteriia</taxon>
        <taxon>Flavobacteriales</taxon>
        <taxon>Flavobacteriaceae</taxon>
        <taxon>Aquimarina</taxon>
    </lineage>
</organism>
<evidence type="ECO:0000256" key="2">
    <source>
        <dbReference type="SAM" id="Phobius"/>
    </source>
</evidence>
<feature type="transmembrane region" description="Helical" evidence="2">
    <location>
        <begin position="30"/>
        <end position="49"/>
    </location>
</feature>
<dbReference type="RefSeq" id="WP_130286432.1">
    <property type="nucleotide sequence ID" value="NZ_SGXE01000002.1"/>
</dbReference>
<dbReference type="Pfam" id="PF18925">
    <property type="entry name" value="DUF5675"/>
    <property type="match status" value="1"/>
</dbReference>
<evidence type="ECO:0000259" key="3">
    <source>
        <dbReference type="Pfam" id="PF18925"/>
    </source>
</evidence>